<dbReference type="InterPro" id="IPR036614">
    <property type="entry name" value="RusA-like_sf"/>
</dbReference>
<accession>A0A6N7QW76</accession>
<keyword evidence="2" id="KW-1185">Reference proteome</keyword>
<dbReference type="AlphaFoldDB" id="A0A6N7QW76"/>
<dbReference type="Proteomes" id="UP000435187">
    <property type="component" value="Unassembled WGS sequence"/>
</dbReference>
<dbReference type="Gene3D" id="3.30.1330.70">
    <property type="entry name" value="Holliday junction resolvase RusA"/>
    <property type="match status" value="1"/>
</dbReference>
<evidence type="ECO:0000313" key="1">
    <source>
        <dbReference type="EMBL" id="MRI65145.1"/>
    </source>
</evidence>
<evidence type="ECO:0000313" key="2">
    <source>
        <dbReference type="Proteomes" id="UP000435187"/>
    </source>
</evidence>
<dbReference type="GO" id="GO:0006310">
    <property type="term" value="P:DNA recombination"/>
    <property type="evidence" value="ECO:0007669"/>
    <property type="project" value="InterPro"/>
</dbReference>
<reference evidence="1 2" key="1">
    <citation type="submission" date="2019-10" db="EMBL/GenBank/DDBJ databases">
        <title>Gracilibacillus salitolerans sp. nov., a moderate halophile isolated from a saline soil in northwest China.</title>
        <authorList>
            <person name="Gan L."/>
        </authorList>
    </citation>
    <scope>NUCLEOTIDE SEQUENCE [LARGE SCALE GENOMIC DNA]</scope>
    <source>
        <strain evidence="1 2">TP2-8</strain>
    </source>
</reference>
<dbReference type="EMBL" id="WJEE01000002">
    <property type="protein sequence ID" value="MRI65145.1"/>
    <property type="molecule type" value="Genomic_DNA"/>
</dbReference>
<organism evidence="1 2">
    <name type="scientific">Gracilibacillus thailandensis</name>
    <dbReference type="NCBI Taxonomy" id="563735"/>
    <lineage>
        <taxon>Bacteria</taxon>
        <taxon>Bacillati</taxon>
        <taxon>Bacillota</taxon>
        <taxon>Bacilli</taxon>
        <taxon>Bacillales</taxon>
        <taxon>Bacillaceae</taxon>
        <taxon>Gracilibacillus</taxon>
    </lineage>
</organism>
<gene>
    <name evidence="1" type="ORF">GH885_02130</name>
</gene>
<sequence length="120" mass="14076">MKFTIPGTLPSMNEIIEMSKKHHMQYSIMKKQYTQLVKLHAMKLPKIERADFVITWYCQDKRKDKDNITSGQKFIFDGLVEAGVLQNDGWKEIGNVAHVFEVDKENPRVQVKIIERERVV</sequence>
<dbReference type="SUPFAM" id="SSF103084">
    <property type="entry name" value="Holliday junction resolvase RusA"/>
    <property type="match status" value="1"/>
</dbReference>
<proteinExistence type="predicted"/>
<dbReference type="GO" id="GO:0000287">
    <property type="term" value="F:magnesium ion binding"/>
    <property type="evidence" value="ECO:0007669"/>
    <property type="project" value="InterPro"/>
</dbReference>
<dbReference type="GO" id="GO:0006281">
    <property type="term" value="P:DNA repair"/>
    <property type="evidence" value="ECO:0007669"/>
    <property type="project" value="InterPro"/>
</dbReference>
<protein>
    <submittedName>
        <fullName evidence="1">RusA family crossover junction endodeoxyribonuclease</fullName>
    </submittedName>
</protein>
<name>A0A6N7QW76_9BACI</name>
<comment type="caution">
    <text evidence="1">The sequence shown here is derived from an EMBL/GenBank/DDBJ whole genome shotgun (WGS) entry which is preliminary data.</text>
</comment>